<evidence type="ECO:0000313" key="6">
    <source>
        <dbReference type="EMBL" id="CAF5219898.1"/>
    </source>
</evidence>
<dbReference type="FunFam" id="1.10.540.10:FF:000003">
    <property type="entry name" value="glutaryl-CoA dehydrogenase, mitochondrial"/>
    <property type="match status" value="1"/>
</dbReference>
<dbReference type="PANTHER" id="PTHR42807">
    <property type="entry name" value="GLUTARYL-COA DEHYDROGENASE, MITOCHONDRIAL"/>
    <property type="match status" value="1"/>
</dbReference>
<keyword evidence="4" id="KW-0496">Mitochondrion</keyword>
<dbReference type="GO" id="GO:0005743">
    <property type="term" value="C:mitochondrial inner membrane"/>
    <property type="evidence" value="ECO:0007669"/>
    <property type="project" value="TreeGrafter"/>
</dbReference>
<name>A0A8S3JNJ3_9BILA</name>
<dbReference type="EMBL" id="CAJOBI010348971">
    <property type="protein sequence ID" value="CAF5219898.1"/>
    <property type="molecule type" value="Genomic_DNA"/>
</dbReference>
<evidence type="ECO:0000256" key="1">
    <source>
        <dbReference type="ARBA" id="ARBA00004173"/>
    </source>
</evidence>
<evidence type="ECO:0000256" key="2">
    <source>
        <dbReference type="ARBA" id="ARBA00022946"/>
    </source>
</evidence>
<dbReference type="GO" id="GO:0000062">
    <property type="term" value="F:fatty-acyl-CoA binding"/>
    <property type="evidence" value="ECO:0007669"/>
    <property type="project" value="TreeGrafter"/>
</dbReference>
<comment type="caution">
    <text evidence="6">The sequence shown here is derived from an EMBL/GenBank/DDBJ whole genome shotgun (WGS) entry which is preliminary data.</text>
</comment>
<dbReference type="AlphaFoldDB" id="A0A8S3JNJ3"/>
<sequence length="145" mass="16455">NASTKVQFNYEDPFDLESQLKDDERMIRDQFRSYCQEKLMPRIIQANRKEIFHTEIMRELGDLGVLGPTIQGYGCAGVSYVAYGLLAREIERVDSGYRSAFSVQSSLVMFPISEFGTEEQKQKYLPKLATGELIGCFGLTEPNHG</sequence>
<accession>A0A8S3JNJ3</accession>
<dbReference type="Pfam" id="PF02771">
    <property type="entry name" value="Acyl-CoA_dh_N"/>
    <property type="match status" value="1"/>
</dbReference>
<feature type="domain" description="Acyl-CoA dehydrogenase/oxidase N-terminal" evidence="5">
    <location>
        <begin position="22"/>
        <end position="132"/>
    </location>
</feature>
<reference evidence="6" key="1">
    <citation type="submission" date="2021-02" db="EMBL/GenBank/DDBJ databases">
        <authorList>
            <person name="Nowell W R."/>
        </authorList>
    </citation>
    <scope>NUCLEOTIDE SEQUENCE</scope>
</reference>
<comment type="subcellular location">
    <subcellularLocation>
        <location evidence="1">Mitochondrion</location>
    </subcellularLocation>
</comment>
<evidence type="ECO:0000259" key="5">
    <source>
        <dbReference type="Pfam" id="PF02771"/>
    </source>
</evidence>
<dbReference type="SUPFAM" id="SSF56645">
    <property type="entry name" value="Acyl-CoA dehydrogenase NM domain-like"/>
    <property type="match status" value="1"/>
</dbReference>
<dbReference type="Proteomes" id="UP000676336">
    <property type="component" value="Unassembled WGS sequence"/>
</dbReference>
<dbReference type="InterPro" id="IPR052033">
    <property type="entry name" value="Glutaryl-CoA_DH_mitochondrial"/>
</dbReference>
<gene>
    <name evidence="6" type="ORF">SMN809_LOCUS81629</name>
</gene>
<feature type="non-terminal residue" evidence="6">
    <location>
        <position position="1"/>
    </location>
</feature>
<evidence type="ECO:0000313" key="7">
    <source>
        <dbReference type="Proteomes" id="UP000676336"/>
    </source>
</evidence>
<dbReference type="PANTHER" id="PTHR42807:SF1">
    <property type="entry name" value="GLUTARYL-COA DEHYDROGENASE, MITOCHONDRIAL"/>
    <property type="match status" value="1"/>
</dbReference>
<evidence type="ECO:0000256" key="4">
    <source>
        <dbReference type="ARBA" id="ARBA00023128"/>
    </source>
</evidence>
<dbReference type="GO" id="GO:0033539">
    <property type="term" value="P:fatty acid beta-oxidation using acyl-CoA dehydrogenase"/>
    <property type="evidence" value="ECO:0007669"/>
    <property type="project" value="TreeGrafter"/>
</dbReference>
<dbReference type="Gene3D" id="1.10.540.10">
    <property type="entry name" value="Acyl-CoA dehydrogenase/oxidase, N-terminal domain"/>
    <property type="match status" value="1"/>
</dbReference>
<keyword evidence="2" id="KW-0809">Transit peptide</keyword>
<dbReference type="InterPro" id="IPR013786">
    <property type="entry name" value="AcylCoA_DH/ox_N"/>
</dbReference>
<dbReference type="GO" id="GO:0004361">
    <property type="term" value="F:glutaryl-CoA dehydrogenase activity"/>
    <property type="evidence" value="ECO:0007669"/>
    <property type="project" value="TreeGrafter"/>
</dbReference>
<dbReference type="GO" id="GO:0046949">
    <property type="term" value="P:fatty-acyl-CoA biosynthetic process"/>
    <property type="evidence" value="ECO:0007669"/>
    <property type="project" value="TreeGrafter"/>
</dbReference>
<keyword evidence="3" id="KW-0560">Oxidoreductase</keyword>
<dbReference type="InterPro" id="IPR037069">
    <property type="entry name" value="AcylCoA_DH/ox_N_sf"/>
</dbReference>
<dbReference type="GO" id="GO:0050660">
    <property type="term" value="F:flavin adenine dinucleotide binding"/>
    <property type="evidence" value="ECO:0007669"/>
    <property type="project" value="InterPro"/>
</dbReference>
<proteinExistence type="predicted"/>
<evidence type="ECO:0000256" key="3">
    <source>
        <dbReference type="ARBA" id="ARBA00023002"/>
    </source>
</evidence>
<protein>
    <recommendedName>
        <fullName evidence="5">Acyl-CoA dehydrogenase/oxidase N-terminal domain-containing protein</fullName>
    </recommendedName>
</protein>
<dbReference type="InterPro" id="IPR009100">
    <property type="entry name" value="AcylCoA_DH/oxidase_NM_dom_sf"/>
</dbReference>
<organism evidence="6 7">
    <name type="scientific">Rotaria magnacalcarata</name>
    <dbReference type="NCBI Taxonomy" id="392030"/>
    <lineage>
        <taxon>Eukaryota</taxon>
        <taxon>Metazoa</taxon>
        <taxon>Spiralia</taxon>
        <taxon>Gnathifera</taxon>
        <taxon>Rotifera</taxon>
        <taxon>Eurotatoria</taxon>
        <taxon>Bdelloidea</taxon>
        <taxon>Philodinida</taxon>
        <taxon>Philodinidae</taxon>
        <taxon>Rotaria</taxon>
    </lineage>
</organism>
<feature type="non-terminal residue" evidence="6">
    <location>
        <position position="145"/>
    </location>
</feature>